<dbReference type="Pfam" id="PF02738">
    <property type="entry name" value="MoCoBD_1"/>
    <property type="match status" value="1"/>
</dbReference>
<dbReference type="AlphaFoldDB" id="A0A2U8GWE4"/>
<dbReference type="InterPro" id="IPR052516">
    <property type="entry name" value="N-heterocyclic_Hydroxylase"/>
</dbReference>
<dbReference type="EMBL" id="CP022187">
    <property type="protein sequence ID" value="AWI77744.1"/>
    <property type="molecule type" value="Genomic_DNA"/>
</dbReference>
<dbReference type="Gene3D" id="3.90.1170.50">
    <property type="entry name" value="Aldehyde oxidase/xanthine dehydrogenase, a/b hammerhead"/>
    <property type="match status" value="1"/>
</dbReference>
<gene>
    <name evidence="2" type="ORF">CEW83_14900</name>
</gene>
<dbReference type="Proteomes" id="UP000244930">
    <property type="component" value="Chromosome"/>
</dbReference>
<dbReference type="KEGG" id="acom:CEW83_14900"/>
<dbReference type="SUPFAM" id="SSF56003">
    <property type="entry name" value="Molybdenum cofactor-binding domain"/>
    <property type="match status" value="2"/>
</dbReference>
<proteinExistence type="predicted"/>
<dbReference type="PANTHER" id="PTHR47495:SF2">
    <property type="entry name" value="ALDEHYDE DEHYDROGENASE"/>
    <property type="match status" value="1"/>
</dbReference>
<evidence type="ECO:0000313" key="3">
    <source>
        <dbReference type="Proteomes" id="UP000244930"/>
    </source>
</evidence>
<dbReference type="RefSeq" id="WP_108951444.1">
    <property type="nucleotide sequence ID" value="NZ_CP022187.1"/>
</dbReference>
<reference evidence="2 3" key="1">
    <citation type="submission" date="2017-06" db="EMBL/GenBank/DDBJ databases">
        <title>Azoarcus.</title>
        <authorList>
            <person name="Woo J.-H."/>
            <person name="Kim H.-S."/>
        </authorList>
    </citation>
    <scope>NUCLEOTIDE SEQUENCE [LARGE SCALE GENOMIC DNA]</scope>
    <source>
        <strain evidence="2 3">TSPY31</strain>
    </source>
</reference>
<name>A0A2U8GWE4_9RHOO</name>
<accession>A0A2U8GWE4</accession>
<dbReference type="InterPro" id="IPR012368">
    <property type="entry name" value="OxRdtase_Mopterin-bd_su_IorB"/>
</dbReference>
<feature type="domain" description="Aldehyde oxidase/xanthine dehydrogenase a/b hammerhead" evidence="1">
    <location>
        <begin position="219"/>
        <end position="297"/>
    </location>
</feature>
<dbReference type="InterPro" id="IPR046867">
    <property type="entry name" value="AldOxase/xan_DH_MoCoBD2"/>
</dbReference>
<evidence type="ECO:0000259" key="1">
    <source>
        <dbReference type="SMART" id="SM01008"/>
    </source>
</evidence>
<dbReference type="InterPro" id="IPR000674">
    <property type="entry name" value="Ald_Oxase/Xan_DH_a/b"/>
</dbReference>
<dbReference type="Pfam" id="PF20256">
    <property type="entry name" value="MoCoBD_2"/>
    <property type="match status" value="2"/>
</dbReference>
<dbReference type="PROSITE" id="PS51318">
    <property type="entry name" value="TAT"/>
    <property type="match status" value="1"/>
</dbReference>
<dbReference type="SMART" id="SM01008">
    <property type="entry name" value="Ald_Xan_dh_C"/>
    <property type="match status" value="1"/>
</dbReference>
<dbReference type="PANTHER" id="PTHR47495">
    <property type="entry name" value="ALDEHYDE DEHYDROGENASE"/>
    <property type="match status" value="1"/>
</dbReference>
<sequence>MKTRIENVSRRDFFKAGAGLTLALVLPSARGAAARVAGPGIAGSAPAVAAAFEANAFVRIGTDSTVTVLAKHLEMGQGTFTGLATLVAEELDADWAQVVVEGAPADAARYNNLFWGPAQGTGGSTAIANSFEQMRHAGATARAMLVEAAAGRWKVAAESITISAGVVSHAPSGRTAGFGELAEAAAALPLPATVTLKDPKDFTLIGKHAPRKDSVAKTTGRAMFTQDVKLPGMLVAVVAHPPRFGATVRGVDDTAARAVPGVVEVVRIPSGVAVLAGDYWTAKKGRDALQVDWDETAAWRGSSAQLLADYRKLAATPGAVARNDGDAEAALGKADKVVEAEFAFPYLAHAAMEPLNCVMKLDADGCEVWNGEQFQTVDQAVVAAILGLKPEQVKLNMLFAGGSFGRRANPKSDYLVETAHIVKAIGGRAPVKLVWSREDDMRGGHYRPLYLHRLRAALDATGRPQAWSQRIVGQSIMLGSPFESLMIKDGVDATSAEGAANLPYAIPNLAVDLHTTNALTKVPVQWWRSVGSSHTGFATEVFIDELALAAGSDPVAYRLELLAAHPRHAAVLRLAAEKAGWGTPLQAASDGGRRGRGVAVHESFNSFVAQVVETTAAADGSFRVDRVVCAVDCGIAVNPDVIRAQMEGGIGFALAAALSGEITLRDGQVEQSNFHDYTVLRINEMPAVEVHIVPSAEKPSGVGEPGVPPLAPALVNALYAATGKRIRRLPIGTQLQS</sequence>
<evidence type="ECO:0000313" key="2">
    <source>
        <dbReference type="EMBL" id="AWI77744.1"/>
    </source>
</evidence>
<keyword evidence="3" id="KW-1185">Reference proteome</keyword>
<dbReference type="Gene3D" id="3.30.365.10">
    <property type="entry name" value="Aldehyde oxidase/xanthine dehydrogenase, molybdopterin binding domain"/>
    <property type="match status" value="4"/>
</dbReference>
<dbReference type="PIRSF" id="PIRSF036389">
    <property type="entry name" value="IOR_B"/>
    <property type="match status" value="1"/>
</dbReference>
<protein>
    <submittedName>
        <fullName evidence="2">Twin-arginine translocation pathway signal protein</fullName>
    </submittedName>
</protein>
<dbReference type="InterPro" id="IPR008274">
    <property type="entry name" value="AldOxase/xan_DH_MoCoBD1"/>
</dbReference>
<dbReference type="InterPro" id="IPR006311">
    <property type="entry name" value="TAT_signal"/>
</dbReference>
<organism evidence="2 3">
    <name type="scientific">Parazoarcus communis</name>
    <dbReference type="NCBI Taxonomy" id="41977"/>
    <lineage>
        <taxon>Bacteria</taxon>
        <taxon>Pseudomonadati</taxon>
        <taxon>Pseudomonadota</taxon>
        <taxon>Betaproteobacteria</taxon>
        <taxon>Rhodocyclales</taxon>
        <taxon>Zoogloeaceae</taxon>
        <taxon>Parazoarcus</taxon>
    </lineage>
</organism>
<dbReference type="GO" id="GO:0016491">
    <property type="term" value="F:oxidoreductase activity"/>
    <property type="evidence" value="ECO:0007669"/>
    <property type="project" value="InterPro"/>
</dbReference>
<dbReference type="InterPro" id="IPR037165">
    <property type="entry name" value="AldOxase/xan_DH_Mopterin-bd_sf"/>
</dbReference>